<proteinExistence type="predicted"/>
<dbReference type="EMBL" id="GBRH01165091">
    <property type="protein sequence ID" value="JAE32805.1"/>
    <property type="molecule type" value="Transcribed_RNA"/>
</dbReference>
<feature type="region of interest" description="Disordered" evidence="1">
    <location>
        <begin position="1"/>
        <end position="21"/>
    </location>
</feature>
<evidence type="ECO:0000256" key="1">
    <source>
        <dbReference type="SAM" id="MobiDB-lite"/>
    </source>
</evidence>
<sequence>MYDMNNGTRTDPCRSSLSPII</sequence>
<evidence type="ECO:0000313" key="2">
    <source>
        <dbReference type="EMBL" id="JAE32805.1"/>
    </source>
</evidence>
<reference evidence="2" key="1">
    <citation type="submission" date="2014-09" db="EMBL/GenBank/DDBJ databases">
        <authorList>
            <person name="Magalhaes I.L.F."/>
            <person name="Oliveira U."/>
            <person name="Santos F.R."/>
            <person name="Vidigal T.H.D.A."/>
            <person name="Brescovit A.D."/>
            <person name="Santos A.J."/>
        </authorList>
    </citation>
    <scope>NUCLEOTIDE SEQUENCE</scope>
    <source>
        <tissue evidence="2">Shoot tissue taken approximately 20 cm above the soil surface</tissue>
    </source>
</reference>
<name>A0A0A9H6H4_ARUDO</name>
<accession>A0A0A9H6H4</accession>
<protein>
    <submittedName>
        <fullName evidence="2">Uncharacterized protein</fullName>
    </submittedName>
</protein>
<reference evidence="2" key="2">
    <citation type="journal article" date="2015" name="Data Brief">
        <title>Shoot transcriptome of the giant reed, Arundo donax.</title>
        <authorList>
            <person name="Barrero R.A."/>
            <person name="Guerrero F.D."/>
            <person name="Moolhuijzen P."/>
            <person name="Goolsby J.A."/>
            <person name="Tidwell J."/>
            <person name="Bellgard S.E."/>
            <person name="Bellgard M.I."/>
        </authorList>
    </citation>
    <scope>NUCLEOTIDE SEQUENCE</scope>
    <source>
        <tissue evidence="2">Shoot tissue taken approximately 20 cm above the soil surface</tissue>
    </source>
</reference>
<dbReference type="AlphaFoldDB" id="A0A0A9H6H4"/>
<organism evidence="2">
    <name type="scientific">Arundo donax</name>
    <name type="common">Giant reed</name>
    <name type="synonym">Donax arundinaceus</name>
    <dbReference type="NCBI Taxonomy" id="35708"/>
    <lineage>
        <taxon>Eukaryota</taxon>
        <taxon>Viridiplantae</taxon>
        <taxon>Streptophyta</taxon>
        <taxon>Embryophyta</taxon>
        <taxon>Tracheophyta</taxon>
        <taxon>Spermatophyta</taxon>
        <taxon>Magnoliopsida</taxon>
        <taxon>Liliopsida</taxon>
        <taxon>Poales</taxon>
        <taxon>Poaceae</taxon>
        <taxon>PACMAD clade</taxon>
        <taxon>Arundinoideae</taxon>
        <taxon>Arundineae</taxon>
        <taxon>Arundo</taxon>
    </lineage>
</organism>